<comment type="caution">
    <text evidence="1">The sequence shown here is derived from an EMBL/GenBank/DDBJ whole genome shotgun (WGS) entry which is preliminary data.</text>
</comment>
<protein>
    <submittedName>
        <fullName evidence="1">DNA primase</fullName>
    </submittedName>
</protein>
<name>A0A7J4JGU3_9ARCH</name>
<dbReference type="Proteomes" id="UP000564964">
    <property type="component" value="Unassembled WGS sequence"/>
</dbReference>
<evidence type="ECO:0000313" key="2">
    <source>
        <dbReference type="Proteomes" id="UP000564964"/>
    </source>
</evidence>
<gene>
    <name evidence="1" type="ORF">HA252_06270</name>
</gene>
<dbReference type="AlphaFoldDB" id="A0A7J4JGU3"/>
<reference evidence="2" key="1">
    <citation type="journal article" date="2020" name="bioRxiv">
        <title>A rank-normalized archaeal taxonomy based on genome phylogeny resolves widespread incomplete and uneven classifications.</title>
        <authorList>
            <person name="Rinke C."/>
            <person name="Chuvochina M."/>
            <person name="Mussig A.J."/>
            <person name="Chaumeil P.-A."/>
            <person name="Waite D.W."/>
            <person name="Whitman W.B."/>
            <person name="Parks D.H."/>
            <person name="Hugenholtz P."/>
        </authorList>
    </citation>
    <scope>NUCLEOTIDE SEQUENCE [LARGE SCALE GENOMIC DNA]</scope>
</reference>
<proteinExistence type="predicted"/>
<feature type="non-terminal residue" evidence="1">
    <location>
        <position position="89"/>
    </location>
</feature>
<evidence type="ECO:0000313" key="1">
    <source>
        <dbReference type="EMBL" id="HIH16983.1"/>
    </source>
</evidence>
<organism evidence="1 2">
    <name type="scientific">Candidatus Iainarchaeum sp</name>
    <dbReference type="NCBI Taxonomy" id="3101447"/>
    <lineage>
        <taxon>Archaea</taxon>
        <taxon>Candidatus Iainarchaeota</taxon>
        <taxon>Candidatus Iainarchaeia</taxon>
        <taxon>Candidatus Iainarchaeales</taxon>
        <taxon>Candidatus Iainarchaeaceae</taxon>
        <taxon>Candidatus Iainarchaeum</taxon>
    </lineage>
</organism>
<accession>A0A7J4JGU3</accession>
<dbReference type="EMBL" id="DUGH01000148">
    <property type="protein sequence ID" value="HIH16983.1"/>
    <property type="molecule type" value="Genomic_DNA"/>
</dbReference>
<sequence>MAKTYVNTVKYMIHIKFEVKGIVDKPDIVGAIFGQSEGLLGDEMDLKELQKKRKVGRIEIEHKSALGKTKGMIYVPSSMDMVETSILAA</sequence>